<keyword evidence="2" id="KW-1185">Reference proteome</keyword>
<dbReference type="Proteomes" id="UP001205601">
    <property type="component" value="Unassembled WGS sequence"/>
</dbReference>
<protein>
    <submittedName>
        <fullName evidence="1">DUF3035 domain-containing protein</fullName>
    </submittedName>
</protein>
<evidence type="ECO:0000313" key="2">
    <source>
        <dbReference type="Proteomes" id="UP001205601"/>
    </source>
</evidence>
<accession>A0ABT2NS13</accession>
<sequence length="173" mass="18729">MQVAKGIKVIAIGAILLLAACGDKDPKLLHIRSQSRAPDEFSVLPVKPLQLPEDIAALPEPTPGGTNLTDPTPEADAVVALGGRPDRGAGGDGGLMAHVGRFGTSAAIRSQLAAEDLEWRREHDGRLLERLFSVNVYYKAYAEMSLDQYAELEFWRKRGVRNVGAPPAELYEN</sequence>
<dbReference type="RefSeq" id="WP_261496768.1">
    <property type="nucleotide sequence ID" value="NZ_JAOCQF010000003.1"/>
</dbReference>
<evidence type="ECO:0000313" key="1">
    <source>
        <dbReference type="EMBL" id="MCT8330868.1"/>
    </source>
</evidence>
<organism evidence="1 2">
    <name type="scientific">Albidovulum sediminis</name>
    <dbReference type="NCBI Taxonomy" id="3066345"/>
    <lineage>
        <taxon>Bacteria</taxon>
        <taxon>Pseudomonadati</taxon>
        <taxon>Pseudomonadota</taxon>
        <taxon>Alphaproteobacteria</taxon>
        <taxon>Rhodobacterales</taxon>
        <taxon>Paracoccaceae</taxon>
        <taxon>Albidovulum</taxon>
    </lineage>
</organism>
<dbReference type="InterPro" id="IPR021395">
    <property type="entry name" value="DUF3035"/>
</dbReference>
<dbReference type="Pfam" id="PF11233">
    <property type="entry name" value="DUF3035"/>
    <property type="match status" value="1"/>
</dbReference>
<dbReference type="PROSITE" id="PS51257">
    <property type="entry name" value="PROKAR_LIPOPROTEIN"/>
    <property type="match status" value="1"/>
</dbReference>
<name>A0ABT2NS13_9RHOB</name>
<reference evidence="2" key="1">
    <citation type="submission" date="2023-07" db="EMBL/GenBank/DDBJ databases">
        <title>Defluviimonas sediminis sp. nov., isolated from mangrove sediment.</title>
        <authorList>
            <person name="Liu L."/>
            <person name="Li J."/>
            <person name="Huang Y."/>
            <person name="Pan J."/>
            <person name="Li M."/>
        </authorList>
    </citation>
    <scope>NUCLEOTIDE SEQUENCE [LARGE SCALE GENOMIC DNA]</scope>
    <source>
        <strain evidence="2">FT324</strain>
    </source>
</reference>
<gene>
    <name evidence="1" type="ORF">N5I32_15220</name>
</gene>
<proteinExistence type="predicted"/>
<dbReference type="EMBL" id="JAOCQF010000003">
    <property type="protein sequence ID" value="MCT8330868.1"/>
    <property type="molecule type" value="Genomic_DNA"/>
</dbReference>
<comment type="caution">
    <text evidence="1">The sequence shown here is derived from an EMBL/GenBank/DDBJ whole genome shotgun (WGS) entry which is preliminary data.</text>
</comment>